<protein>
    <submittedName>
        <fullName evidence="1">DUF4844 domain-containing protein</fullName>
    </submittedName>
</protein>
<reference evidence="1 2" key="1">
    <citation type="submission" date="2020-01" db="EMBL/GenBank/DDBJ databases">
        <title>Novel species isolated from a subtropical stream in China.</title>
        <authorList>
            <person name="Lu H."/>
        </authorList>
    </citation>
    <scope>NUCLEOTIDE SEQUENCE [LARGE SCALE GENOMIC DNA]</scope>
    <source>
        <strain evidence="1 2">FT82W</strain>
    </source>
</reference>
<name>A0A845FYE5_9BURK</name>
<evidence type="ECO:0000313" key="1">
    <source>
        <dbReference type="EMBL" id="MYM87104.1"/>
    </source>
</evidence>
<comment type="caution">
    <text evidence="1">The sequence shown here is derived from an EMBL/GenBank/DDBJ whole genome shotgun (WGS) entry which is preliminary data.</text>
</comment>
<proteinExistence type="predicted"/>
<dbReference type="InterPro" id="IPR038360">
    <property type="entry name" value="DUF4844_sf"/>
</dbReference>
<dbReference type="AlphaFoldDB" id="A0A845FYE5"/>
<dbReference type="Pfam" id="PF16133">
    <property type="entry name" value="DUF4844"/>
    <property type="match status" value="1"/>
</dbReference>
<gene>
    <name evidence="1" type="ORF">GTP91_07905</name>
</gene>
<dbReference type="RefSeq" id="WP_161096281.1">
    <property type="nucleotide sequence ID" value="NZ_WWCW01000017.1"/>
</dbReference>
<accession>A0A845FYE5</accession>
<evidence type="ECO:0000313" key="2">
    <source>
        <dbReference type="Proteomes" id="UP000470302"/>
    </source>
</evidence>
<dbReference type="Gene3D" id="1.20.1480.40">
    <property type="entry name" value="Uncharacterised protein PF16133, DUF4844"/>
    <property type="match status" value="1"/>
</dbReference>
<dbReference type="EMBL" id="WWCW01000017">
    <property type="protein sequence ID" value="MYM87104.1"/>
    <property type="molecule type" value="Genomic_DNA"/>
</dbReference>
<dbReference type="InterPro" id="IPR032301">
    <property type="entry name" value="DUF4844"/>
</dbReference>
<organism evidence="1 2">
    <name type="scientific">Duganella vulcania</name>
    <dbReference type="NCBI Taxonomy" id="2692166"/>
    <lineage>
        <taxon>Bacteria</taxon>
        <taxon>Pseudomonadati</taxon>
        <taxon>Pseudomonadota</taxon>
        <taxon>Betaproteobacteria</taxon>
        <taxon>Burkholderiales</taxon>
        <taxon>Oxalobacteraceae</taxon>
        <taxon>Telluria group</taxon>
        <taxon>Duganella</taxon>
    </lineage>
</organism>
<dbReference type="Proteomes" id="UP000470302">
    <property type="component" value="Unassembled WGS sequence"/>
</dbReference>
<sequence>MTYDPLAEVIDAPIEFDDTTVTKLHILRVVEKFDSLPGENTADEKARLSAVLNDLLVRLIEGVHANPSKLWVLSEFQRSLKLVENEDTEAREHFGSELETVMDVLGIESSDGLLAAYLGGI</sequence>